<evidence type="ECO:0000313" key="1">
    <source>
        <dbReference type="EMBL" id="MPM95942.1"/>
    </source>
</evidence>
<dbReference type="AlphaFoldDB" id="A0A645E5W3"/>
<gene>
    <name evidence="1" type="ORF">SDC9_143098</name>
</gene>
<organism evidence="1">
    <name type="scientific">bioreactor metagenome</name>
    <dbReference type="NCBI Taxonomy" id="1076179"/>
    <lineage>
        <taxon>unclassified sequences</taxon>
        <taxon>metagenomes</taxon>
        <taxon>ecological metagenomes</taxon>
    </lineage>
</organism>
<protein>
    <submittedName>
        <fullName evidence="1">Uncharacterized protein</fullName>
    </submittedName>
</protein>
<accession>A0A645E5W3</accession>
<reference evidence="1" key="1">
    <citation type="submission" date="2019-08" db="EMBL/GenBank/DDBJ databases">
        <authorList>
            <person name="Kucharzyk K."/>
            <person name="Murdoch R.W."/>
            <person name="Higgins S."/>
            <person name="Loffler F."/>
        </authorList>
    </citation>
    <scope>NUCLEOTIDE SEQUENCE</scope>
</reference>
<proteinExistence type="predicted"/>
<name>A0A645E5W3_9ZZZZ</name>
<dbReference type="EMBL" id="VSSQ01042375">
    <property type="protein sequence ID" value="MPM95942.1"/>
    <property type="molecule type" value="Genomic_DNA"/>
</dbReference>
<sequence length="108" mass="11634">MLLHGQGNEGEAYHALERGVVVEQLCDILALDRLNLDSCSLGGIEALFHHQLDDTPGLLILCNPSEGGSQCSSCSAEGCIDQQLGVAGSDEVLFYGHLTHMLQYFCKL</sequence>
<comment type="caution">
    <text evidence="1">The sequence shown here is derived from an EMBL/GenBank/DDBJ whole genome shotgun (WGS) entry which is preliminary data.</text>
</comment>